<dbReference type="InterPro" id="IPR003613">
    <property type="entry name" value="Ubox_domain"/>
</dbReference>
<dbReference type="GO" id="GO:0051087">
    <property type="term" value="F:protein-folding chaperone binding"/>
    <property type="evidence" value="ECO:0007669"/>
    <property type="project" value="TreeGrafter"/>
</dbReference>
<dbReference type="Gene3D" id="3.30.40.10">
    <property type="entry name" value="Zinc/RING finger domain, C3HC4 (zinc finger)"/>
    <property type="match status" value="1"/>
</dbReference>
<evidence type="ECO:0000256" key="3">
    <source>
        <dbReference type="ARBA" id="ARBA00022679"/>
    </source>
</evidence>
<dbReference type="SMART" id="SM00504">
    <property type="entry name" value="Ubox"/>
    <property type="match status" value="1"/>
</dbReference>
<comment type="catalytic activity">
    <reaction evidence="1">
        <text>S-ubiquitinyl-[E2 ubiquitin-conjugating enzyme]-L-cysteine + [acceptor protein]-L-lysine = [E2 ubiquitin-conjugating enzyme]-L-cysteine + N(6)-ubiquitinyl-[acceptor protein]-L-lysine.</text>
        <dbReference type="EC" id="2.3.2.27"/>
    </reaction>
</comment>
<feature type="domain" description="U-box" evidence="7">
    <location>
        <begin position="88"/>
        <end position="160"/>
    </location>
</feature>
<proteinExistence type="predicted"/>
<evidence type="ECO:0000259" key="7">
    <source>
        <dbReference type="PROSITE" id="PS51698"/>
    </source>
</evidence>
<keyword evidence="3" id="KW-0808">Transferase</keyword>
<dbReference type="Gene3D" id="6.10.140.2020">
    <property type="match status" value="1"/>
</dbReference>
<dbReference type="GO" id="GO:0061630">
    <property type="term" value="F:ubiquitin protein ligase activity"/>
    <property type="evidence" value="ECO:0007669"/>
    <property type="project" value="UniProtKB-EC"/>
</dbReference>
<keyword evidence="6" id="KW-0802">TPR repeat</keyword>
<keyword evidence="9" id="KW-1185">Reference proteome</keyword>
<evidence type="ECO:0000313" key="8">
    <source>
        <dbReference type="EMBL" id="GMR29989.1"/>
    </source>
</evidence>
<dbReference type="GO" id="GO:0030018">
    <property type="term" value="C:Z disc"/>
    <property type="evidence" value="ECO:0007669"/>
    <property type="project" value="TreeGrafter"/>
</dbReference>
<dbReference type="Proteomes" id="UP001328107">
    <property type="component" value="Unassembled WGS sequence"/>
</dbReference>
<dbReference type="GO" id="GO:0000209">
    <property type="term" value="P:protein polyubiquitination"/>
    <property type="evidence" value="ECO:0007669"/>
    <property type="project" value="TreeGrafter"/>
</dbReference>
<evidence type="ECO:0000256" key="2">
    <source>
        <dbReference type="ARBA" id="ARBA00012483"/>
    </source>
</evidence>
<dbReference type="CDD" id="cd16654">
    <property type="entry name" value="RING-Ubox_CHIP"/>
    <property type="match status" value="1"/>
</dbReference>
<evidence type="ECO:0000256" key="4">
    <source>
        <dbReference type="ARBA" id="ARBA00022737"/>
    </source>
</evidence>
<dbReference type="InterPro" id="IPR013083">
    <property type="entry name" value="Znf_RING/FYVE/PHD"/>
</dbReference>
<dbReference type="GO" id="GO:0006515">
    <property type="term" value="P:protein quality control for misfolded or incompletely synthesized proteins"/>
    <property type="evidence" value="ECO:0007669"/>
    <property type="project" value="TreeGrafter"/>
</dbReference>
<evidence type="ECO:0000313" key="9">
    <source>
        <dbReference type="Proteomes" id="UP001328107"/>
    </source>
</evidence>
<evidence type="ECO:0000256" key="6">
    <source>
        <dbReference type="ARBA" id="ARBA00022803"/>
    </source>
</evidence>
<keyword evidence="4" id="KW-0677">Repeat</keyword>
<dbReference type="Pfam" id="PF18391">
    <property type="entry name" value="CHIP_TPR_N"/>
    <property type="match status" value="1"/>
</dbReference>
<sequence length="160" mass="18289">EIELQSYLNSINCRLIDDDLERARARLLDVSEEKEGKMDVDDGDRLLREGKVGLFSKKLEELEGTAQGAKDKLNHLFAQVDDRRRKREIPDYLCGKISFELLEDPVITPSGITYDRADIKEHLQRVGHFDPVTGAPLKEDQLIPNLAMREVVDNFLTKNP</sequence>
<dbReference type="PANTHER" id="PTHR46803:SF2">
    <property type="entry name" value="E3 UBIQUITIN-PROTEIN LIGASE CHIP"/>
    <property type="match status" value="1"/>
</dbReference>
<dbReference type="EC" id="2.3.2.27" evidence="2"/>
<dbReference type="GO" id="GO:0043161">
    <property type="term" value="P:proteasome-mediated ubiquitin-dependent protein catabolic process"/>
    <property type="evidence" value="ECO:0007669"/>
    <property type="project" value="TreeGrafter"/>
</dbReference>
<dbReference type="InterPro" id="IPR041312">
    <property type="entry name" value="CHIP_TPR_N"/>
</dbReference>
<dbReference type="Pfam" id="PF04564">
    <property type="entry name" value="U-box"/>
    <property type="match status" value="1"/>
</dbReference>
<gene>
    <name evidence="8" type="ORF">PMAYCL1PPCAC_00184</name>
</gene>
<dbReference type="InterPro" id="IPR045202">
    <property type="entry name" value="CHIP_RING-Ubox"/>
</dbReference>
<protein>
    <recommendedName>
        <fullName evidence="2">RING-type E3 ubiquitin transferase</fullName>
        <ecNumber evidence="2">2.3.2.27</ecNumber>
    </recommendedName>
</protein>
<dbReference type="GO" id="GO:0071218">
    <property type="term" value="P:cellular response to misfolded protein"/>
    <property type="evidence" value="ECO:0007669"/>
    <property type="project" value="TreeGrafter"/>
</dbReference>
<evidence type="ECO:0000256" key="5">
    <source>
        <dbReference type="ARBA" id="ARBA00022786"/>
    </source>
</evidence>
<dbReference type="PANTHER" id="PTHR46803">
    <property type="entry name" value="E3 UBIQUITIN-PROTEIN LIGASE CHIP"/>
    <property type="match status" value="1"/>
</dbReference>
<comment type="caution">
    <text evidence="8">The sequence shown here is derived from an EMBL/GenBank/DDBJ whole genome shotgun (WGS) entry which is preliminary data.</text>
</comment>
<feature type="non-terminal residue" evidence="8">
    <location>
        <position position="1"/>
    </location>
</feature>
<organism evidence="8 9">
    <name type="scientific">Pristionchus mayeri</name>
    <dbReference type="NCBI Taxonomy" id="1317129"/>
    <lineage>
        <taxon>Eukaryota</taxon>
        <taxon>Metazoa</taxon>
        <taxon>Ecdysozoa</taxon>
        <taxon>Nematoda</taxon>
        <taxon>Chromadorea</taxon>
        <taxon>Rhabditida</taxon>
        <taxon>Rhabditina</taxon>
        <taxon>Diplogasteromorpha</taxon>
        <taxon>Diplogasteroidea</taxon>
        <taxon>Neodiplogasteridae</taxon>
        <taxon>Pristionchus</taxon>
    </lineage>
</organism>
<reference evidence="9" key="1">
    <citation type="submission" date="2022-10" db="EMBL/GenBank/DDBJ databases">
        <title>Genome assembly of Pristionchus species.</title>
        <authorList>
            <person name="Yoshida K."/>
            <person name="Sommer R.J."/>
        </authorList>
    </citation>
    <scope>NUCLEOTIDE SEQUENCE [LARGE SCALE GENOMIC DNA]</scope>
    <source>
        <strain evidence="9">RS5460</strain>
    </source>
</reference>
<dbReference type="GO" id="GO:0045862">
    <property type="term" value="P:positive regulation of proteolysis"/>
    <property type="evidence" value="ECO:0007669"/>
    <property type="project" value="TreeGrafter"/>
</dbReference>
<dbReference type="SUPFAM" id="SSF57850">
    <property type="entry name" value="RING/U-box"/>
    <property type="match status" value="1"/>
</dbReference>
<name>A0AAN5C5S4_9BILA</name>
<dbReference type="AlphaFoldDB" id="A0AAN5C5S4"/>
<keyword evidence="5" id="KW-0833">Ubl conjugation pathway</keyword>
<dbReference type="FunFam" id="3.30.40.10:FF:000124">
    <property type="entry name" value="STIP1 homology and U box-containing protein 1"/>
    <property type="match status" value="1"/>
</dbReference>
<dbReference type="EMBL" id="BTRK01000001">
    <property type="protein sequence ID" value="GMR29989.1"/>
    <property type="molecule type" value="Genomic_DNA"/>
</dbReference>
<evidence type="ECO:0000256" key="1">
    <source>
        <dbReference type="ARBA" id="ARBA00000900"/>
    </source>
</evidence>
<dbReference type="PROSITE" id="PS51698">
    <property type="entry name" value="U_BOX"/>
    <property type="match status" value="1"/>
</dbReference>
<accession>A0AAN5C5S4</accession>
<feature type="non-terminal residue" evidence="8">
    <location>
        <position position="160"/>
    </location>
</feature>